<comment type="caution">
    <text evidence="2">The sequence shown here is derived from an EMBL/GenBank/DDBJ whole genome shotgun (WGS) entry which is preliminary data.</text>
</comment>
<accession>A0A235FCP5</accession>
<dbReference type="Proteomes" id="UP000215059">
    <property type="component" value="Unassembled WGS sequence"/>
</dbReference>
<evidence type="ECO:0000313" key="3">
    <source>
        <dbReference type="Proteomes" id="UP000215059"/>
    </source>
</evidence>
<dbReference type="RefSeq" id="WP_094250664.1">
    <property type="nucleotide sequence ID" value="NZ_JBHLXL010000001.1"/>
</dbReference>
<organism evidence="2 3">
    <name type="scientific">Fictibacillus aquaticus</name>
    <dbReference type="NCBI Taxonomy" id="2021314"/>
    <lineage>
        <taxon>Bacteria</taxon>
        <taxon>Bacillati</taxon>
        <taxon>Bacillota</taxon>
        <taxon>Bacilli</taxon>
        <taxon>Bacillales</taxon>
        <taxon>Fictibacillaceae</taxon>
        <taxon>Fictibacillus</taxon>
    </lineage>
</organism>
<feature type="compositionally biased region" description="Polar residues" evidence="1">
    <location>
        <begin position="7"/>
        <end position="26"/>
    </location>
</feature>
<keyword evidence="3" id="KW-1185">Reference proteome</keyword>
<proteinExistence type="predicted"/>
<dbReference type="EMBL" id="NOII01000001">
    <property type="protein sequence ID" value="OYD58703.1"/>
    <property type="molecule type" value="Genomic_DNA"/>
</dbReference>
<feature type="region of interest" description="Disordered" evidence="1">
    <location>
        <begin position="1"/>
        <end position="45"/>
    </location>
</feature>
<gene>
    <name evidence="2" type="ORF">CGZ90_02040</name>
</gene>
<name>A0A235FCP5_9BACL</name>
<evidence type="ECO:0000256" key="1">
    <source>
        <dbReference type="SAM" id="MobiDB-lite"/>
    </source>
</evidence>
<sequence length="45" mass="5089">MGRQKKGNQNAQDNNNAKGRNDTLNEMASYAEVETNKMHHGKKTK</sequence>
<evidence type="ECO:0000313" key="2">
    <source>
        <dbReference type="EMBL" id="OYD58703.1"/>
    </source>
</evidence>
<dbReference type="AlphaFoldDB" id="A0A235FCP5"/>
<protein>
    <submittedName>
        <fullName evidence="2">Uncharacterized protein</fullName>
    </submittedName>
</protein>
<reference evidence="2 3" key="1">
    <citation type="submission" date="2017-07" db="EMBL/GenBank/DDBJ databases">
        <title>Fictibacillus sp. nov. GDSW-R2A3 Genome sequencing and assembly.</title>
        <authorList>
            <person name="Mayilraj S."/>
        </authorList>
    </citation>
    <scope>NUCLEOTIDE SEQUENCE [LARGE SCALE GENOMIC DNA]</scope>
    <source>
        <strain evidence="2 3">GDSW-R2A3</strain>
    </source>
</reference>